<evidence type="ECO:0000256" key="7">
    <source>
        <dbReference type="ARBA" id="ARBA00023027"/>
    </source>
</evidence>
<feature type="binding site" evidence="11">
    <location>
        <position position="234"/>
    </location>
    <ligand>
        <name>sn-glycerol 3-phosphate</name>
        <dbReference type="ChEBI" id="CHEBI:57597"/>
    </ligand>
</feature>
<dbReference type="Proteomes" id="UP000729701">
    <property type="component" value="Unassembled WGS sequence"/>
</dbReference>
<feature type="binding site" evidence="11">
    <location>
        <position position="20"/>
    </location>
    <ligand>
        <name>NADPH</name>
        <dbReference type="ChEBI" id="CHEBI:57783"/>
    </ligand>
</feature>
<keyword evidence="7 11" id="KW-0520">NAD</keyword>
<feature type="binding site" evidence="11">
    <location>
        <position position="261"/>
    </location>
    <ligand>
        <name>NADPH</name>
        <dbReference type="ChEBI" id="CHEBI:57783"/>
    </ligand>
</feature>
<dbReference type="Pfam" id="PF07479">
    <property type="entry name" value="NAD_Gly3P_dh_C"/>
    <property type="match status" value="1"/>
</dbReference>
<dbReference type="SUPFAM" id="SSF48179">
    <property type="entry name" value="6-phosphogluconate dehydrogenase C-terminal domain-like"/>
    <property type="match status" value="1"/>
</dbReference>
<feature type="domain" description="Glycerol-3-phosphate dehydrogenase NAD-dependent N-terminal" evidence="15">
    <location>
        <begin position="45"/>
        <end position="136"/>
    </location>
</feature>
<keyword evidence="10 11" id="KW-1208">Phospholipid metabolism</keyword>
<dbReference type="NCBIfam" id="NF000940">
    <property type="entry name" value="PRK00094.1-2"/>
    <property type="match status" value="1"/>
</dbReference>
<evidence type="ECO:0000313" key="17">
    <source>
        <dbReference type="EMBL" id="MBW4667652.1"/>
    </source>
</evidence>
<evidence type="ECO:0000256" key="13">
    <source>
        <dbReference type="PIRSR" id="PIRSR000114-2"/>
    </source>
</evidence>
<feature type="binding site" evidence="13">
    <location>
        <begin position="235"/>
        <end position="236"/>
    </location>
    <ligand>
        <name>substrate</name>
    </ligand>
</feature>
<reference evidence="17" key="1">
    <citation type="submission" date="2021-05" db="EMBL/GenBank/DDBJ databases">
        <authorList>
            <person name="Pietrasiak N."/>
            <person name="Ward R."/>
            <person name="Stajich J.E."/>
            <person name="Kurbessoian T."/>
        </authorList>
    </citation>
    <scope>NUCLEOTIDE SEQUENCE</scope>
    <source>
        <strain evidence="17">GSE-NOS-MK-12-04C</strain>
    </source>
</reference>
<evidence type="ECO:0000256" key="10">
    <source>
        <dbReference type="ARBA" id="ARBA00023264"/>
    </source>
</evidence>
<dbReference type="FunFam" id="1.10.1040.10:FF:000001">
    <property type="entry name" value="Glycerol-3-phosphate dehydrogenase [NAD(P)+]"/>
    <property type="match status" value="1"/>
</dbReference>
<feature type="binding site" evidence="13">
    <location>
        <position position="88"/>
    </location>
    <ligand>
        <name>substrate</name>
    </ligand>
</feature>
<feature type="binding site" evidence="11">
    <location>
        <position position="235"/>
    </location>
    <ligand>
        <name>sn-glycerol 3-phosphate</name>
        <dbReference type="ChEBI" id="CHEBI:57597"/>
    </ligand>
</feature>
<feature type="active site" description="Proton acceptor" evidence="11 12">
    <location>
        <position position="171"/>
    </location>
</feature>
<evidence type="ECO:0000256" key="9">
    <source>
        <dbReference type="ARBA" id="ARBA00023209"/>
    </source>
</evidence>
<dbReference type="GO" id="GO:0047952">
    <property type="term" value="F:glycerol-3-phosphate dehydrogenase [NAD(P)+] activity"/>
    <property type="evidence" value="ECO:0007669"/>
    <property type="project" value="UniProtKB-UniRule"/>
</dbReference>
<evidence type="ECO:0000256" key="3">
    <source>
        <dbReference type="ARBA" id="ARBA00022516"/>
    </source>
</evidence>
<comment type="caution">
    <text evidence="11">Lacks conserved residue(s) required for the propagation of feature annotation.</text>
</comment>
<dbReference type="PANTHER" id="PTHR11728:SF1">
    <property type="entry name" value="GLYCEROL-3-PHOSPHATE DEHYDROGENASE [NAD(+)] 2, CHLOROPLASTIC"/>
    <property type="match status" value="1"/>
</dbReference>
<dbReference type="EC" id="1.1.1.94" evidence="11"/>
<dbReference type="InterPro" id="IPR036291">
    <property type="entry name" value="NAD(P)-bd_dom_sf"/>
</dbReference>
<dbReference type="PROSITE" id="PS00957">
    <property type="entry name" value="NAD_G3PDH"/>
    <property type="match status" value="1"/>
</dbReference>
<dbReference type="GO" id="GO:0005829">
    <property type="term" value="C:cytosol"/>
    <property type="evidence" value="ECO:0007669"/>
    <property type="project" value="TreeGrafter"/>
</dbReference>
<comment type="pathway">
    <text evidence="11">Membrane lipid metabolism; glycerophospholipid metabolism.</text>
</comment>
<reference evidence="17" key="2">
    <citation type="journal article" date="2022" name="Microbiol. Resour. Announc.">
        <title>Metagenome Sequencing to Explore Phylogenomics of Terrestrial Cyanobacteria.</title>
        <authorList>
            <person name="Ward R.D."/>
            <person name="Stajich J.E."/>
            <person name="Johansen J.R."/>
            <person name="Huntemann M."/>
            <person name="Clum A."/>
            <person name="Foster B."/>
            <person name="Foster B."/>
            <person name="Roux S."/>
            <person name="Palaniappan K."/>
            <person name="Varghese N."/>
            <person name="Mukherjee S."/>
            <person name="Reddy T.B.K."/>
            <person name="Daum C."/>
            <person name="Copeland A."/>
            <person name="Chen I.A."/>
            <person name="Ivanova N.N."/>
            <person name="Kyrpides N.C."/>
            <person name="Shapiro N."/>
            <person name="Eloe-Fadrosh E.A."/>
            <person name="Pietrasiak N."/>
        </authorList>
    </citation>
    <scope>NUCLEOTIDE SEQUENCE</scope>
    <source>
        <strain evidence="17">GSE-NOS-MK-12-04C</strain>
    </source>
</reference>
<evidence type="ECO:0000256" key="8">
    <source>
        <dbReference type="ARBA" id="ARBA00023098"/>
    </source>
</evidence>
<evidence type="ECO:0000256" key="12">
    <source>
        <dbReference type="PIRSR" id="PIRSR000114-1"/>
    </source>
</evidence>
<dbReference type="Gene3D" id="1.10.1040.10">
    <property type="entry name" value="N-(1-d-carboxylethyl)-l-norvaline Dehydrogenase, domain 2"/>
    <property type="match status" value="1"/>
</dbReference>
<keyword evidence="8 11" id="KW-0443">Lipid metabolism</keyword>
<dbReference type="InterPro" id="IPR008927">
    <property type="entry name" value="6-PGluconate_DH-like_C_sf"/>
</dbReference>
<evidence type="ECO:0000256" key="1">
    <source>
        <dbReference type="ARBA" id="ARBA00011009"/>
    </source>
</evidence>
<organism evidence="17 18">
    <name type="scientific">Cyanomargarita calcarea GSE-NOS-MK-12-04C</name>
    <dbReference type="NCBI Taxonomy" id="2839659"/>
    <lineage>
        <taxon>Bacteria</taxon>
        <taxon>Bacillati</taxon>
        <taxon>Cyanobacteriota</taxon>
        <taxon>Cyanophyceae</taxon>
        <taxon>Nostocales</taxon>
        <taxon>Cyanomargaritaceae</taxon>
        <taxon>Cyanomargarita</taxon>
    </lineage>
</organism>
<dbReference type="InterPro" id="IPR006168">
    <property type="entry name" value="G3P_DH_NAD-dep"/>
</dbReference>
<feature type="binding site" evidence="11">
    <location>
        <position position="116"/>
    </location>
    <ligand>
        <name>sn-glycerol 3-phosphate</name>
        <dbReference type="ChEBI" id="CHEBI:57597"/>
    </ligand>
</feature>
<gene>
    <name evidence="11" type="primary">gpsA</name>
    <name evidence="17" type="ORF">KME60_09500</name>
</gene>
<evidence type="ECO:0000259" key="16">
    <source>
        <dbReference type="Pfam" id="PF07479"/>
    </source>
</evidence>
<dbReference type="Pfam" id="PF01210">
    <property type="entry name" value="NAD_Gly3P_dh_N"/>
    <property type="match status" value="2"/>
</dbReference>
<dbReference type="GO" id="GO:0005975">
    <property type="term" value="P:carbohydrate metabolic process"/>
    <property type="evidence" value="ECO:0007669"/>
    <property type="project" value="InterPro"/>
</dbReference>
<dbReference type="NCBIfam" id="NF000942">
    <property type="entry name" value="PRK00094.1-4"/>
    <property type="match status" value="1"/>
</dbReference>
<dbReference type="HAMAP" id="MF_00394">
    <property type="entry name" value="NAD_Glyc3P_dehydrog"/>
    <property type="match status" value="1"/>
</dbReference>
<feature type="binding site" evidence="11">
    <location>
        <position position="236"/>
    </location>
    <ligand>
        <name>sn-glycerol 3-phosphate</name>
        <dbReference type="ChEBI" id="CHEBI:57597"/>
    </ligand>
</feature>
<comment type="subcellular location">
    <subcellularLocation>
        <location evidence="11">Cytoplasm</location>
    </subcellularLocation>
</comment>
<comment type="caution">
    <text evidence="17">The sequence shown here is derived from an EMBL/GenBank/DDBJ whole genome shotgun (WGS) entry which is preliminary data.</text>
</comment>
<feature type="binding site" evidence="11">
    <location>
        <position position="171"/>
    </location>
    <ligand>
        <name>sn-glycerol 3-phosphate</name>
        <dbReference type="ChEBI" id="CHEBI:57597"/>
    </ligand>
</feature>
<comment type="similarity">
    <text evidence="1 11">Belongs to the NAD-dependent glycerol-3-phosphate dehydrogenase family.</text>
</comment>
<dbReference type="EMBL" id="JAHHGZ010000008">
    <property type="protein sequence ID" value="MBW4667652.1"/>
    <property type="molecule type" value="Genomic_DNA"/>
</dbReference>
<feature type="binding site" evidence="11">
    <location>
        <position position="224"/>
    </location>
    <ligand>
        <name>sn-glycerol 3-phosphate</name>
        <dbReference type="ChEBI" id="CHEBI:57597"/>
    </ligand>
</feature>
<dbReference type="AlphaFoldDB" id="A0A951QKE0"/>
<feature type="binding site" evidence="11">
    <location>
        <position position="88"/>
    </location>
    <ligand>
        <name>sn-glycerol 3-phosphate</name>
        <dbReference type="ChEBI" id="CHEBI:57597"/>
    </ligand>
</feature>
<evidence type="ECO:0000256" key="2">
    <source>
        <dbReference type="ARBA" id="ARBA00022490"/>
    </source>
</evidence>
<dbReference type="GO" id="GO:0008654">
    <property type="term" value="P:phospholipid biosynthetic process"/>
    <property type="evidence" value="ECO:0007669"/>
    <property type="project" value="UniProtKB-KW"/>
</dbReference>
<keyword evidence="2 11" id="KW-0963">Cytoplasm</keyword>
<comment type="catalytic activity">
    <reaction evidence="11">
        <text>sn-glycerol 3-phosphate + NADP(+) = dihydroxyacetone phosphate + NADPH + H(+)</text>
        <dbReference type="Rhea" id="RHEA:11096"/>
        <dbReference type="ChEBI" id="CHEBI:15378"/>
        <dbReference type="ChEBI" id="CHEBI:57597"/>
        <dbReference type="ChEBI" id="CHEBI:57642"/>
        <dbReference type="ChEBI" id="CHEBI:57783"/>
        <dbReference type="ChEBI" id="CHEBI:58349"/>
        <dbReference type="EC" id="1.1.1.94"/>
    </reaction>
</comment>
<evidence type="ECO:0000256" key="14">
    <source>
        <dbReference type="PIRSR" id="PIRSR000114-3"/>
    </source>
</evidence>
<name>A0A951QKE0_9CYAN</name>
<evidence type="ECO:0000313" key="18">
    <source>
        <dbReference type="Proteomes" id="UP000729701"/>
    </source>
</evidence>
<feature type="binding site" evidence="14">
    <location>
        <begin position="16"/>
        <end position="21"/>
    </location>
    <ligand>
        <name>NAD(+)</name>
        <dbReference type="ChEBI" id="CHEBI:57540"/>
    </ligand>
</feature>
<feature type="domain" description="Glycerol-3-phosphate dehydrogenase NAD-dependent C-terminal" evidence="16">
    <location>
        <begin position="160"/>
        <end position="301"/>
    </location>
</feature>
<evidence type="ECO:0000256" key="4">
    <source>
        <dbReference type="ARBA" id="ARBA00022741"/>
    </source>
</evidence>
<keyword evidence="3 11" id="KW-0444">Lipid biosynthesis</keyword>
<feature type="binding site" evidence="11">
    <location>
        <position position="120"/>
    </location>
    <ligand>
        <name>NADPH</name>
        <dbReference type="ChEBI" id="CHEBI:57783"/>
    </ligand>
</feature>
<keyword evidence="4 11" id="KW-0547">Nucleotide-binding</keyword>
<comment type="catalytic activity">
    <reaction evidence="11">
        <text>sn-glycerol 3-phosphate + NAD(+) = dihydroxyacetone phosphate + NADH + H(+)</text>
        <dbReference type="Rhea" id="RHEA:11092"/>
        <dbReference type="ChEBI" id="CHEBI:15378"/>
        <dbReference type="ChEBI" id="CHEBI:57540"/>
        <dbReference type="ChEBI" id="CHEBI:57597"/>
        <dbReference type="ChEBI" id="CHEBI:57642"/>
        <dbReference type="ChEBI" id="CHEBI:57945"/>
        <dbReference type="EC" id="1.1.1.94"/>
    </reaction>
</comment>
<dbReference type="FunFam" id="3.40.50.720:FF:001174">
    <property type="entry name" value="Glycerol-3-phosphate dehydrogenase [NAD(P)+]"/>
    <property type="match status" value="1"/>
</dbReference>
<evidence type="ECO:0000259" key="15">
    <source>
        <dbReference type="Pfam" id="PF01210"/>
    </source>
</evidence>
<comment type="function">
    <text evidence="11">Catalyzes the reduction of the glycolytic intermediate dihydroxyacetone phosphate (DHAP) to sn-glycerol 3-phosphate (G3P), the key precursor for phospholipid synthesis.</text>
</comment>
<dbReference type="InterPro" id="IPR011128">
    <property type="entry name" value="G3P_DH_NAD-dep_N"/>
</dbReference>
<dbReference type="GO" id="GO:0046168">
    <property type="term" value="P:glycerol-3-phosphate catabolic process"/>
    <property type="evidence" value="ECO:0007669"/>
    <property type="project" value="InterPro"/>
</dbReference>
<evidence type="ECO:0000256" key="11">
    <source>
        <dbReference type="HAMAP-Rule" id="MF_00394"/>
    </source>
</evidence>
<feature type="binding site" evidence="11">
    <location>
        <position position="88"/>
    </location>
    <ligand>
        <name>NADPH</name>
        <dbReference type="ChEBI" id="CHEBI:57783"/>
    </ligand>
</feature>
<keyword evidence="6 11" id="KW-0560">Oxidoreductase</keyword>
<dbReference type="GO" id="GO:0046167">
    <property type="term" value="P:glycerol-3-phosphate biosynthetic process"/>
    <property type="evidence" value="ECO:0007669"/>
    <property type="project" value="UniProtKB-UniRule"/>
</dbReference>
<dbReference type="SUPFAM" id="SSF51735">
    <property type="entry name" value="NAD(P)-binding Rossmann-fold domains"/>
    <property type="match status" value="1"/>
</dbReference>
<proteinExistence type="inferred from homology"/>
<dbReference type="PIRSF" id="PIRSF000114">
    <property type="entry name" value="Glycerol-3-P_dh"/>
    <property type="match status" value="1"/>
</dbReference>
<dbReference type="InterPro" id="IPR006109">
    <property type="entry name" value="G3P_DH_NAD-dep_C"/>
</dbReference>
<protein>
    <recommendedName>
        <fullName evidence="11">Glycerol-3-phosphate dehydrogenase [NAD(P)+]</fullName>
        <ecNumber evidence="11">1.1.1.94</ecNumber>
    </recommendedName>
    <alternativeName>
        <fullName evidence="11">NAD(P)(+)-dependent glycerol-3-phosphate dehydrogenase</fullName>
    </alternativeName>
    <alternativeName>
        <fullName evidence="11">NAD(P)H-dependent dihydroxyacetone-phosphate reductase</fullName>
    </alternativeName>
</protein>
<dbReference type="Gene3D" id="3.40.50.720">
    <property type="entry name" value="NAD(P)-binding Rossmann-like Domain"/>
    <property type="match status" value="2"/>
</dbReference>
<sequence>MSNPKSTNPKSIAVLGAGAWGTCLAAIASDNGHKVRVWSRSGSLSLKETVKDADIILSAISMKGVSSVAAQIESFSIPPDVVFITATKGLDPETTHTPSQIWQAMFPNHAVVVLSGPNLSKEIQLKLPSATVVASRFPTAAEFVQLVFSSQQFRVYTNLDTLGVELGGTLKNVIAIAAGVCDGLQLGTNAKAALVTRGLTEMVRIGVSWGAKMETFYGLSGLGDLLATCNSPLSRNYQVGYQLACGKTLSSILLQLQGTAEGVNTCQVLVTRSKQQNISMPITQQVYRLLRAEIAPRQALEELMQRDIKPEL</sequence>
<feature type="domain" description="Glycerol-3-phosphate dehydrogenase NAD-dependent N-terminal" evidence="15">
    <location>
        <begin position="11"/>
        <end position="41"/>
    </location>
</feature>
<evidence type="ECO:0000256" key="6">
    <source>
        <dbReference type="ARBA" id="ARBA00023002"/>
    </source>
</evidence>
<dbReference type="GO" id="GO:0051287">
    <property type="term" value="F:NAD binding"/>
    <property type="evidence" value="ECO:0007669"/>
    <property type="project" value="InterPro"/>
</dbReference>
<feature type="binding site" evidence="11">
    <location>
        <position position="40"/>
    </location>
    <ligand>
        <name>NADPH</name>
        <dbReference type="ChEBI" id="CHEBI:57783"/>
    </ligand>
</feature>
<dbReference type="NCBIfam" id="NF011212">
    <property type="entry name" value="PRK14619.1"/>
    <property type="match status" value="1"/>
</dbReference>
<feature type="binding site" evidence="14">
    <location>
        <position position="235"/>
    </location>
    <ligand>
        <name>NAD(+)</name>
        <dbReference type="ChEBI" id="CHEBI:57540"/>
    </ligand>
</feature>
<dbReference type="PANTHER" id="PTHR11728">
    <property type="entry name" value="GLYCEROL-3-PHOSPHATE DEHYDROGENASE"/>
    <property type="match status" value="1"/>
</dbReference>
<dbReference type="GO" id="GO:0006650">
    <property type="term" value="P:glycerophospholipid metabolic process"/>
    <property type="evidence" value="ECO:0007669"/>
    <property type="project" value="UniProtKB-UniRule"/>
</dbReference>
<keyword evidence="9 11" id="KW-0594">Phospholipid biosynthesis</keyword>
<feature type="binding site" evidence="11">
    <location>
        <position position="235"/>
    </location>
    <ligand>
        <name>NADPH</name>
        <dbReference type="ChEBI" id="CHEBI:57783"/>
    </ligand>
</feature>
<dbReference type="InterPro" id="IPR013328">
    <property type="entry name" value="6PGD_dom2"/>
</dbReference>
<evidence type="ECO:0000256" key="5">
    <source>
        <dbReference type="ARBA" id="ARBA00022857"/>
    </source>
</evidence>
<keyword evidence="5 11" id="KW-0521">NADP</keyword>
<accession>A0A951QKE0</accession>